<evidence type="ECO:0000313" key="2">
    <source>
        <dbReference type="EMBL" id="KAJ7691305.1"/>
    </source>
</evidence>
<reference evidence="2" key="1">
    <citation type="submission" date="2023-03" db="EMBL/GenBank/DDBJ databases">
        <title>Massive genome expansion in bonnet fungi (Mycena s.s.) driven by repeated elements and novel gene families across ecological guilds.</title>
        <authorList>
            <consortium name="Lawrence Berkeley National Laboratory"/>
            <person name="Harder C.B."/>
            <person name="Miyauchi S."/>
            <person name="Viragh M."/>
            <person name="Kuo A."/>
            <person name="Thoen E."/>
            <person name="Andreopoulos B."/>
            <person name="Lu D."/>
            <person name="Skrede I."/>
            <person name="Drula E."/>
            <person name="Henrissat B."/>
            <person name="Morin E."/>
            <person name="Kohler A."/>
            <person name="Barry K."/>
            <person name="LaButti K."/>
            <person name="Morin E."/>
            <person name="Salamov A."/>
            <person name="Lipzen A."/>
            <person name="Mereny Z."/>
            <person name="Hegedus B."/>
            <person name="Baldrian P."/>
            <person name="Stursova M."/>
            <person name="Weitz H."/>
            <person name="Taylor A."/>
            <person name="Grigoriev I.V."/>
            <person name="Nagy L.G."/>
            <person name="Martin F."/>
            <person name="Kauserud H."/>
        </authorList>
    </citation>
    <scope>NUCLEOTIDE SEQUENCE</scope>
    <source>
        <strain evidence="2">CBHHK067</strain>
    </source>
</reference>
<evidence type="ECO:0000313" key="3">
    <source>
        <dbReference type="Proteomes" id="UP001221757"/>
    </source>
</evidence>
<feature type="compositionally biased region" description="Basic and acidic residues" evidence="1">
    <location>
        <begin position="61"/>
        <end position="70"/>
    </location>
</feature>
<name>A0AAD7DH81_MYCRO</name>
<feature type="region of interest" description="Disordered" evidence="1">
    <location>
        <begin position="38"/>
        <end position="71"/>
    </location>
</feature>
<dbReference type="AlphaFoldDB" id="A0AAD7DH81"/>
<sequence>MTDILSQPNGWPWVQRSVLSAAVDEERRPANSWLDLDLDTYDVSDSDSDYAHSEGSGSTETSDKSDRDISESELADIEADAAVRWPSWRTLSQEKIEEREDLPRQIAELVKAEQAAAAAYDPDVVVALVTELYELLVTMGHWPEGSIHYPPHTKRPVNEALAAELGYTTSAISLMLKLPYVDSHVNRDDETSIVDRTRFADYTLEEDLKEGRRPYPYEHLDGFADLDPWVMPLALPGRDGWNIMLDTRLGVVRAYGIDWSPPEDTVEWRRHGEFIDDEWGRMTWTEYRRAPLVPAAQYFPEIIDAYRSLARLPLIEAYLSDPMYKREYPADYPRWIVNQERGLQDGLLGLYRESGWPDEWRRAEFVTKWAAKRKEIDDRAREEMQNELP</sequence>
<organism evidence="2 3">
    <name type="scientific">Mycena rosella</name>
    <name type="common">Pink bonnet</name>
    <name type="synonym">Agaricus rosellus</name>
    <dbReference type="NCBI Taxonomy" id="1033263"/>
    <lineage>
        <taxon>Eukaryota</taxon>
        <taxon>Fungi</taxon>
        <taxon>Dikarya</taxon>
        <taxon>Basidiomycota</taxon>
        <taxon>Agaricomycotina</taxon>
        <taxon>Agaricomycetes</taxon>
        <taxon>Agaricomycetidae</taxon>
        <taxon>Agaricales</taxon>
        <taxon>Marasmiineae</taxon>
        <taxon>Mycenaceae</taxon>
        <taxon>Mycena</taxon>
    </lineage>
</organism>
<comment type="caution">
    <text evidence="2">The sequence shown here is derived from an EMBL/GenBank/DDBJ whole genome shotgun (WGS) entry which is preliminary data.</text>
</comment>
<accession>A0AAD7DH81</accession>
<protein>
    <submittedName>
        <fullName evidence="2">Uncharacterized protein</fullName>
    </submittedName>
</protein>
<gene>
    <name evidence="2" type="ORF">B0H17DRAFT_1063428</name>
</gene>
<evidence type="ECO:0000256" key="1">
    <source>
        <dbReference type="SAM" id="MobiDB-lite"/>
    </source>
</evidence>
<proteinExistence type="predicted"/>
<feature type="compositionally biased region" description="Acidic residues" evidence="1">
    <location>
        <begin position="38"/>
        <end position="48"/>
    </location>
</feature>
<dbReference type="EMBL" id="JARKIE010000059">
    <property type="protein sequence ID" value="KAJ7691305.1"/>
    <property type="molecule type" value="Genomic_DNA"/>
</dbReference>
<keyword evidence="3" id="KW-1185">Reference proteome</keyword>
<dbReference type="Proteomes" id="UP001221757">
    <property type="component" value="Unassembled WGS sequence"/>
</dbReference>